<proteinExistence type="predicted"/>
<dbReference type="AlphaFoldDB" id="H0EGV9"/>
<gene>
    <name evidence="2" type="ORF">M7I_1817</name>
</gene>
<comment type="caution">
    <text evidence="2">The sequence shown here is derived from an EMBL/GenBank/DDBJ whole genome shotgun (WGS) entry which is preliminary data.</text>
</comment>
<feature type="compositionally biased region" description="Polar residues" evidence="1">
    <location>
        <begin position="76"/>
        <end position="87"/>
    </location>
</feature>
<dbReference type="OrthoDB" id="27483at2759"/>
<feature type="compositionally biased region" description="Low complexity" evidence="1">
    <location>
        <begin position="172"/>
        <end position="185"/>
    </location>
</feature>
<organism evidence="2 3">
    <name type="scientific">Glarea lozoyensis (strain ATCC 74030 / MF5533)</name>
    <dbReference type="NCBI Taxonomy" id="1104152"/>
    <lineage>
        <taxon>Eukaryota</taxon>
        <taxon>Fungi</taxon>
        <taxon>Dikarya</taxon>
        <taxon>Ascomycota</taxon>
        <taxon>Pezizomycotina</taxon>
        <taxon>Leotiomycetes</taxon>
        <taxon>Helotiales</taxon>
        <taxon>Helotiaceae</taxon>
        <taxon>Glarea</taxon>
    </lineage>
</organism>
<feature type="compositionally biased region" description="Acidic residues" evidence="1">
    <location>
        <begin position="59"/>
        <end position="73"/>
    </location>
</feature>
<dbReference type="HOGENOM" id="CLU_1214881_0_0_1"/>
<dbReference type="InParanoid" id="H0EGV9"/>
<accession>H0EGV9</accession>
<keyword evidence="3" id="KW-1185">Reference proteome</keyword>
<feature type="compositionally biased region" description="Basic and acidic residues" evidence="1">
    <location>
        <begin position="38"/>
        <end position="58"/>
    </location>
</feature>
<reference evidence="2 3" key="1">
    <citation type="journal article" date="2012" name="Eukaryot. Cell">
        <title>Genome sequence of the fungus Glarea lozoyensis: the first genome sequence of a species from the Helotiaceae family.</title>
        <authorList>
            <person name="Youssar L."/>
            <person name="Gruening B.A."/>
            <person name="Erxleben A."/>
            <person name="Guenther S."/>
            <person name="Huettel W."/>
        </authorList>
    </citation>
    <scope>NUCLEOTIDE SEQUENCE [LARGE SCALE GENOMIC DNA]</scope>
    <source>
        <strain evidence="3">ATCC 74030 / MF5533</strain>
    </source>
</reference>
<feature type="region of interest" description="Disordered" evidence="1">
    <location>
        <begin position="31"/>
        <end position="206"/>
    </location>
</feature>
<evidence type="ECO:0000313" key="3">
    <source>
        <dbReference type="Proteomes" id="UP000005446"/>
    </source>
</evidence>
<protein>
    <submittedName>
        <fullName evidence="2">Uncharacterized protein</fullName>
    </submittedName>
</protein>
<dbReference type="Proteomes" id="UP000005446">
    <property type="component" value="Unassembled WGS sequence"/>
</dbReference>
<evidence type="ECO:0000313" key="2">
    <source>
        <dbReference type="EMBL" id="EHL02223.1"/>
    </source>
</evidence>
<feature type="compositionally biased region" description="Basic and acidic residues" evidence="1">
    <location>
        <begin position="107"/>
        <end position="118"/>
    </location>
</feature>
<sequence length="228" mass="24661">MKEITYVDIFQNFITKYDDSAGFDASMEASFLETEGSETPKRSETGSRRWDNGIKDLDATEEEYFNTSDDEEDSITKSTRSSVNGASPLTKPLVDYPSDEETENIEIDAKTEAKDAKGAKSNGVGPQDLGIDHDLPAIGGPGAPERLSEKRRREEDEEDEIGKLSQSKRRNSSSSVGSNTSNTSNPLRRKGNFSKHGGVAGSKPNKIAITLSTAIKTGGDNGSEDRGS</sequence>
<feature type="compositionally biased region" description="Acidic residues" evidence="1">
    <location>
        <begin position="97"/>
        <end position="106"/>
    </location>
</feature>
<evidence type="ECO:0000256" key="1">
    <source>
        <dbReference type="SAM" id="MobiDB-lite"/>
    </source>
</evidence>
<name>H0EGV9_GLAL7</name>
<dbReference type="EMBL" id="AGUE01000032">
    <property type="protein sequence ID" value="EHL02223.1"/>
    <property type="molecule type" value="Genomic_DNA"/>
</dbReference>